<organism evidence="1 2">
    <name type="scientific">Blastococcus aggregatus</name>
    <dbReference type="NCBI Taxonomy" id="38502"/>
    <lineage>
        <taxon>Bacteria</taxon>
        <taxon>Bacillati</taxon>
        <taxon>Actinomycetota</taxon>
        <taxon>Actinomycetes</taxon>
        <taxon>Geodermatophilales</taxon>
        <taxon>Geodermatophilaceae</taxon>
        <taxon>Blastococcus</taxon>
    </lineage>
</organism>
<evidence type="ECO:0000313" key="2">
    <source>
        <dbReference type="Proteomes" id="UP000219435"/>
    </source>
</evidence>
<evidence type="ECO:0000313" key="1">
    <source>
        <dbReference type="EMBL" id="SOC50862.1"/>
    </source>
</evidence>
<accession>A0A285V9R3</accession>
<dbReference type="OrthoDB" id="5182178at2"/>
<protein>
    <submittedName>
        <fullName evidence="1">Pilus assembly protein CpaB</fullName>
    </submittedName>
</protein>
<keyword evidence="2" id="KW-1185">Reference proteome</keyword>
<dbReference type="Proteomes" id="UP000219435">
    <property type="component" value="Unassembled WGS sequence"/>
</dbReference>
<dbReference type="RefSeq" id="WP_097196358.1">
    <property type="nucleotide sequence ID" value="NZ_OBQI01000005.1"/>
</dbReference>
<gene>
    <name evidence="1" type="ORF">SAMN05660748_3621</name>
</gene>
<dbReference type="AlphaFoldDB" id="A0A285V9R3"/>
<dbReference type="EMBL" id="OBQI01000005">
    <property type="protein sequence ID" value="SOC50862.1"/>
    <property type="molecule type" value="Genomic_DNA"/>
</dbReference>
<sequence>MPRRSIAAIAAVLLAVFGAVVIISYVRGADTRAQAGEQLVDVLVVDSDVAAGTSVGDLGGSVSIQRVPERLLAPGAVADLSELADQVSIAALVPGDQVVSPRFAAPQDLAPEGTVPAPAGTVEVSVSLDAQRAVGGVLKAGDLVGVQLVQQDAPVGSAGVEPLAGVPVTRVLAPAAADDPNAVFLITLALTPDQAKQFVVGSSAQGVWLSLEKAAPVSASDSRVETTITAPLGDTK</sequence>
<reference evidence="2" key="1">
    <citation type="submission" date="2017-08" db="EMBL/GenBank/DDBJ databases">
        <authorList>
            <person name="Varghese N."/>
            <person name="Submissions S."/>
        </authorList>
    </citation>
    <scope>NUCLEOTIDE SEQUENCE [LARGE SCALE GENOMIC DNA]</scope>
    <source>
        <strain evidence="2">DSM 4725</strain>
    </source>
</reference>
<proteinExistence type="predicted"/>
<name>A0A285V9R3_9ACTN</name>